<dbReference type="STRING" id="1664069.BGLY_3711"/>
<dbReference type="InterPro" id="IPR015421">
    <property type="entry name" value="PyrdxlP-dep_Trfase_major"/>
</dbReference>
<dbReference type="GO" id="GO:0047804">
    <property type="term" value="F:cysteine-S-conjugate beta-lyase activity"/>
    <property type="evidence" value="ECO:0007669"/>
    <property type="project" value="UniProtKB-EC"/>
</dbReference>
<dbReference type="RefSeq" id="WP_048353802.1">
    <property type="nucleotide sequence ID" value="NZ_CP023481.1"/>
</dbReference>
<dbReference type="OrthoDB" id="9802872at2"/>
<evidence type="ECO:0000256" key="4">
    <source>
        <dbReference type="ARBA" id="ARBA00023239"/>
    </source>
</evidence>
<dbReference type="SUPFAM" id="SSF53383">
    <property type="entry name" value="PLP-dependent transferases"/>
    <property type="match status" value="1"/>
</dbReference>
<evidence type="ECO:0000313" key="10">
    <source>
        <dbReference type="Proteomes" id="UP001341297"/>
    </source>
</evidence>
<keyword evidence="4 7" id="KW-0456">Lyase</keyword>
<evidence type="ECO:0000259" key="6">
    <source>
        <dbReference type="Pfam" id="PF00155"/>
    </source>
</evidence>
<dbReference type="CDD" id="cd00609">
    <property type="entry name" value="AAT_like"/>
    <property type="match status" value="1"/>
</dbReference>
<dbReference type="Proteomes" id="UP001341297">
    <property type="component" value="Unassembled WGS sequence"/>
</dbReference>
<reference evidence="7 9" key="1">
    <citation type="journal article" date="2015" name="Int. J. Syst. Evol. Microbiol.">
        <title>Bacillus glycinifermentans sp. nov., isolated from fermented soybean paste.</title>
        <authorList>
            <person name="Kim S.J."/>
            <person name="Dunlap C.A."/>
            <person name="Kwon S.W."/>
            <person name="Rooney A.P."/>
        </authorList>
    </citation>
    <scope>NUCLEOTIDE SEQUENCE [LARGE SCALE GENOMIC DNA]</scope>
    <source>
        <strain evidence="7 9">GO-13</strain>
    </source>
</reference>
<keyword evidence="10" id="KW-1185">Reference proteome</keyword>
<dbReference type="Pfam" id="PF00155">
    <property type="entry name" value="Aminotran_1_2"/>
    <property type="match status" value="1"/>
</dbReference>
<keyword evidence="8" id="KW-0032">Aminotransferase</keyword>
<dbReference type="InterPro" id="IPR027619">
    <property type="entry name" value="C-S_lyase_PatB-like"/>
</dbReference>
<dbReference type="InterPro" id="IPR015422">
    <property type="entry name" value="PyrdxlP-dep_Trfase_small"/>
</dbReference>
<evidence type="ECO:0000256" key="5">
    <source>
        <dbReference type="ARBA" id="ARBA00037974"/>
    </source>
</evidence>
<evidence type="ECO:0000313" key="8">
    <source>
        <dbReference type="EMBL" id="MEC0486351.1"/>
    </source>
</evidence>
<keyword evidence="8" id="KW-0808">Transferase</keyword>
<keyword evidence="3" id="KW-0663">Pyridoxal phosphate</keyword>
<comment type="caution">
    <text evidence="7">The sequence shown here is derived from an EMBL/GenBank/DDBJ whole genome shotgun (WGS) entry which is preliminary data.</text>
</comment>
<dbReference type="EMBL" id="JARRTL010000016">
    <property type="protein sequence ID" value="MEC0486351.1"/>
    <property type="molecule type" value="Genomic_DNA"/>
</dbReference>
<reference evidence="8 10" key="3">
    <citation type="submission" date="2023-03" db="EMBL/GenBank/DDBJ databases">
        <title>Agriculturally important microbes genome sequencing.</title>
        <authorList>
            <person name="Dunlap C."/>
        </authorList>
    </citation>
    <scope>NUCLEOTIDE SEQUENCE [LARGE SCALE GENOMIC DNA]</scope>
    <source>
        <strain evidence="8 10">CBP-3203</strain>
    </source>
</reference>
<dbReference type="AlphaFoldDB" id="A0A0T6BSJ7"/>
<dbReference type="Gene3D" id="3.40.640.10">
    <property type="entry name" value="Type I PLP-dependent aspartate aminotransferase-like (Major domain)"/>
    <property type="match status" value="1"/>
</dbReference>
<evidence type="ECO:0000256" key="1">
    <source>
        <dbReference type="ARBA" id="ARBA00001933"/>
    </source>
</evidence>
<dbReference type="Proteomes" id="UP000036168">
    <property type="component" value="Unassembled WGS sequence"/>
</dbReference>
<evidence type="ECO:0000313" key="9">
    <source>
        <dbReference type="Proteomes" id="UP000036168"/>
    </source>
</evidence>
<dbReference type="GO" id="GO:0008483">
    <property type="term" value="F:transaminase activity"/>
    <property type="evidence" value="ECO:0007669"/>
    <property type="project" value="UniProtKB-KW"/>
</dbReference>
<dbReference type="InterPro" id="IPR051798">
    <property type="entry name" value="Class-II_PLP-Dep_Aminotrans"/>
</dbReference>
<evidence type="ECO:0000313" key="7">
    <source>
        <dbReference type="EMBL" id="KRT94166.1"/>
    </source>
</evidence>
<accession>A0A0T6BSJ7</accession>
<feature type="domain" description="Aminotransferase class I/classII large" evidence="6">
    <location>
        <begin position="36"/>
        <end position="382"/>
    </location>
</feature>
<dbReference type="NCBIfam" id="TIGR04350">
    <property type="entry name" value="C_S_lyase_PatB"/>
    <property type="match status" value="1"/>
</dbReference>
<name>A0A0T6BSJ7_9BACI</name>
<dbReference type="InterPro" id="IPR004839">
    <property type="entry name" value="Aminotransferase_I/II_large"/>
</dbReference>
<reference evidence="7" key="2">
    <citation type="submission" date="2015-10" db="EMBL/GenBank/DDBJ databases">
        <authorList>
            <person name="Gilbert D.G."/>
        </authorList>
    </citation>
    <scope>NUCLEOTIDE SEQUENCE</scope>
    <source>
        <strain evidence="7">GO-13</strain>
    </source>
</reference>
<comment type="cofactor">
    <cofactor evidence="1">
        <name>pyridoxal 5'-phosphate</name>
        <dbReference type="ChEBI" id="CHEBI:597326"/>
    </cofactor>
</comment>
<dbReference type="GO" id="GO:0030170">
    <property type="term" value="F:pyridoxal phosphate binding"/>
    <property type="evidence" value="ECO:0007669"/>
    <property type="project" value="InterPro"/>
</dbReference>
<dbReference type="EC" id="4.4.1.13" evidence="2"/>
<gene>
    <name evidence="7" type="ORF">AB447_202430</name>
    <name evidence="8" type="ORF">P8828_16280</name>
</gene>
<comment type="similarity">
    <text evidence="5">Belongs to the class-II pyridoxal-phosphate-dependent aminotransferase family. MalY/PatB cystathionine beta-lyase subfamily.</text>
</comment>
<evidence type="ECO:0000256" key="2">
    <source>
        <dbReference type="ARBA" id="ARBA00012224"/>
    </source>
</evidence>
<dbReference type="EMBL" id="LECW02000012">
    <property type="protein sequence ID" value="KRT94166.1"/>
    <property type="molecule type" value="Genomic_DNA"/>
</dbReference>
<sequence length="387" mass="43056">MDFNTEQNRLGTQSVKWDLTEELFGVKDALPMWVADMDFRAPQEVIDALQQRIEHGVFGYTSPNAATKEAVAGWLSRRHGWEIDPSAITFSPGIVTALGIAVQAYTEPGDSVIVQPPVYPPFFDMVKRNGRNVLHNPLIEKNGRYEMDFDDLERKLQEPNVKLLILCNPHNPSGRSWTKDELAKLGELCLSHQVTVVSDEIHSDLMLHGLKHTPFASISRELAALSITCIAPSKTFNLAGLQASAIIIPDLTKRNAFLKTMQRVGLSSLNAFAVTGMEAAYSKGEPWLDSLISYIENNMEEVRAFLARELPEVKMMIPDASYLIWLDCRALGLSDQELKDRLLHKGKLILEPGPKYGPGGEGFVRMNVGCSLQVVKEGLKRLKTALS</sequence>
<dbReference type="Gene3D" id="3.90.1150.10">
    <property type="entry name" value="Aspartate Aminotransferase, domain 1"/>
    <property type="match status" value="1"/>
</dbReference>
<organism evidence="7 9">
    <name type="scientific">Bacillus glycinifermentans</name>
    <dbReference type="NCBI Taxonomy" id="1664069"/>
    <lineage>
        <taxon>Bacteria</taxon>
        <taxon>Bacillati</taxon>
        <taxon>Bacillota</taxon>
        <taxon>Bacilli</taxon>
        <taxon>Bacillales</taxon>
        <taxon>Bacillaceae</taxon>
        <taxon>Bacillus</taxon>
    </lineage>
</organism>
<dbReference type="InterPro" id="IPR015424">
    <property type="entry name" value="PyrdxlP-dep_Trfase"/>
</dbReference>
<evidence type="ECO:0000256" key="3">
    <source>
        <dbReference type="ARBA" id="ARBA00022898"/>
    </source>
</evidence>
<proteinExistence type="inferred from homology"/>
<dbReference type="PANTHER" id="PTHR43525:SF1">
    <property type="entry name" value="PROTEIN MALY"/>
    <property type="match status" value="1"/>
</dbReference>
<dbReference type="PANTHER" id="PTHR43525">
    <property type="entry name" value="PROTEIN MALY"/>
    <property type="match status" value="1"/>
</dbReference>
<protein>
    <recommendedName>
        <fullName evidence="2">cysteine-S-conjugate beta-lyase</fullName>
        <ecNumber evidence="2">4.4.1.13</ecNumber>
    </recommendedName>
</protein>